<dbReference type="PRINTS" id="PR00411">
    <property type="entry name" value="PNDRDTASEI"/>
</dbReference>
<dbReference type="Pfam" id="PF01593">
    <property type="entry name" value="Amino_oxidase"/>
    <property type="match status" value="1"/>
</dbReference>
<comment type="function">
    <text evidence="1">Probable oxidoreductase that may play a role as regulator of mitochondrial function.</text>
</comment>
<dbReference type="InterPro" id="IPR002937">
    <property type="entry name" value="Amino_oxidase"/>
</dbReference>
<sequence length="533" mass="55827">MTKHDAVVVGGGPNGLVAANHLADAGWSVLLLEAQDEVGGGVASDRELHPDFVHDTFSAFYPLSAASVALTSLELERHGLRWSHAPAVLGHPLPDGRWAMLHRDREVTARLMDDQHRGDGQAWLDLCGTWDRIGDPLVAGLTGPFPPVRAGVRVLAALRGAGGLDLVRTLLTPASSLGRHRFGGDAAGLLVSGNAGHADIPVGAPGSGLFGLLLTMLGQTVGFPVPVGGAGELAAALRRRFEAAGGEVVTGATVTSVVVEHGRASGVRTQQGDRHDARHAVVADVSALHLFGADGWEGLLPEPHVPARIRRGMRSFELDPGTVKVDWALSGPVPWASPPPYAAGTVHVADSVDEIALSLAQVAAHAIPAEPFLLTGQMTTSDPTRSPAGTESFWAYTHVPQSDAPVTDAGDGSVRGVWDRDDCERFADRMQARIERLAPGFGSRVISRRVLGPRELEARNANLVGGSLNGGTAQLHQELVLRPVAAMWGRPETGVPGLYLGSASAHPGGGVHGAPGHNAARAAQLHRRARLRR</sequence>
<evidence type="ECO:0000256" key="2">
    <source>
        <dbReference type="ARBA" id="ARBA00038825"/>
    </source>
</evidence>
<dbReference type="RefSeq" id="WP_140011136.1">
    <property type="nucleotide sequence ID" value="NZ_JBHMDG010000022.1"/>
</dbReference>
<keyword evidence="6" id="KW-1185">Reference proteome</keyword>
<dbReference type="PANTHER" id="PTHR10668">
    <property type="entry name" value="PHYTOENE DEHYDROGENASE"/>
    <property type="match status" value="1"/>
</dbReference>
<name>A0ABV5KCU9_9ACTN</name>
<dbReference type="PANTHER" id="PTHR10668:SF105">
    <property type="entry name" value="DEHYDROGENASE-RELATED"/>
    <property type="match status" value="1"/>
</dbReference>
<evidence type="ECO:0000313" key="5">
    <source>
        <dbReference type="EMBL" id="MFB9314564.1"/>
    </source>
</evidence>
<dbReference type="InterPro" id="IPR036188">
    <property type="entry name" value="FAD/NAD-bd_sf"/>
</dbReference>
<gene>
    <name evidence="5" type="ORF">ACFFRI_16020</name>
</gene>
<evidence type="ECO:0000256" key="3">
    <source>
        <dbReference type="ARBA" id="ARBA00040298"/>
    </source>
</evidence>
<feature type="domain" description="Amine oxidase" evidence="4">
    <location>
        <begin position="15"/>
        <end position="289"/>
    </location>
</feature>
<accession>A0ABV5KCU9</accession>
<reference evidence="5 6" key="1">
    <citation type="submission" date="2024-09" db="EMBL/GenBank/DDBJ databases">
        <authorList>
            <person name="Sun Q."/>
            <person name="Mori K."/>
        </authorList>
    </citation>
    <scope>NUCLEOTIDE SEQUENCE [LARGE SCALE GENOMIC DNA]</scope>
    <source>
        <strain evidence="5 6">JCM 9626</strain>
    </source>
</reference>
<proteinExistence type="predicted"/>
<comment type="subunit">
    <text evidence="2">Interacts with COX5B; this interaction may contribute to localize PYROXD2 to the inner face of the inner mitochondrial membrane.</text>
</comment>
<dbReference type="Proteomes" id="UP001589750">
    <property type="component" value="Unassembled WGS sequence"/>
</dbReference>
<protein>
    <recommendedName>
        <fullName evidence="3">Pyridine nucleotide-disulfide oxidoreductase domain-containing protein 2</fullName>
    </recommendedName>
</protein>
<comment type="caution">
    <text evidence="5">The sequence shown here is derived from an EMBL/GenBank/DDBJ whole genome shotgun (WGS) entry which is preliminary data.</text>
</comment>
<dbReference type="SUPFAM" id="SSF51905">
    <property type="entry name" value="FAD/NAD(P)-binding domain"/>
    <property type="match status" value="1"/>
</dbReference>
<dbReference type="Gene3D" id="3.50.50.60">
    <property type="entry name" value="FAD/NAD(P)-binding domain"/>
    <property type="match status" value="2"/>
</dbReference>
<evidence type="ECO:0000256" key="1">
    <source>
        <dbReference type="ARBA" id="ARBA00037217"/>
    </source>
</evidence>
<evidence type="ECO:0000259" key="4">
    <source>
        <dbReference type="Pfam" id="PF01593"/>
    </source>
</evidence>
<evidence type="ECO:0000313" key="6">
    <source>
        <dbReference type="Proteomes" id="UP001589750"/>
    </source>
</evidence>
<organism evidence="5 6">
    <name type="scientific">Nocardioides plantarum</name>
    <dbReference type="NCBI Taxonomy" id="29299"/>
    <lineage>
        <taxon>Bacteria</taxon>
        <taxon>Bacillati</taxon>
        <taxon>Actinomycetota</taxon>
        <taxon>Actinomycetes</taxon>
        <taxon>Propionibacteriales</taxon>
        <taxon>Nocardioidaceae</taxon>
        <taxon>Nocardioides</taxon>
    </lineage>
</organism>
<dbReference type="EMBL" id="JBHMDG010000022">
    <property type="protein sequence ID" value="MFB9314564.1"/>
    <property type="molecule type" value="Genomic_DNA"/>
</dbReference>